<dbReference type="Proteomes" id="UP000242942">
    <property type="component" value="Chromosome 5"/>
</dbReference>
<name>A0A1D3KXN8_PLAOA</name>
<dbReference type="OrthoDB" id="379811at2759"/>
<evidence type="ECO:0000313" key="5">
    <source>
        <dbReference type="Proteomes" id="UP000242942"/>
    </source>
</evidence>
<proteinExistence type="predicted"/>
<feature type="region of interest" description="Disordered" evidence="1">
    <location>
        <begin position="53"/>
        <end position="171"/>
    </location>
</feature>
<sequence length="336" mass="38688">MNKLNLSRITILFLSVLLSALSIISLPKGTVSRGVQIDSGCVRRLVELSQNAKSNARKTNLKKREEEETKANGKGKEEKKANGKGKEEEKKANGKGKEEEKKTNGKGKEEEKKANGKVKEEEKKTNGKGKEEEKKANGKGKEEGKKSNGKGKEEEKGKDKEGKKEEENGDMLAGNKFELPYGCEEQDISKKLTRRELINLTNSCGNLWVTKKTAYLLFFYHRTNLMTYFDHMIYKLSNVLTELAKQYGMSEEDQIKCWSECYETLLLDLKEMEENSQKHCDNFLKKRIMLRIHFDCSLIMYNKLWDNCIRKNTKKWNKYFTEKAMNCKQVSSESTQ</sequence>
<reference evidence="4 5" key="1">
    <citation type="submission" date="2016-06" db="EMBL/GenBank/DDBJ databases">
        <authorList>
            <consortium name="Pathogen Informatics"/>
        </authorList>
    </citation>
    <scope>NUCLEOTIDE SEQUENCE [LARGE SCALE GENOMIC DNA]</scope>
    <source>
        <strain evidence="4">PocGH01</strain>
    </source>
</reference>
<feature type="compositionally biased region" description="Basic and acidic residues" evidence="1">
    <location>
        <begin position="62"/>
        <end position="166"/>
    </location>
</feature>
<dbReference type="AlphaFoldDB" id="A0A1D3KXN8"/>
<keyword evidence="2" id="KW-0732">Signal</keyword>
<dbReference type="EMBL" id="LT594586">
    <property type="protein sequence ID" value="SCA48624.1"/>
    <property type="molecule type" value="Genomic_DNA"/>
</dbReference>
<dbReference type="InterPro" id="IPR044885">
    <property type="entry name" value="PRESA_N_sf"/>
</dbReference>
<feature type="signal peptide" evidence="2">
    <location>
        <begin position="1"/>
        <end position="32"/>
    </location>
</feature>
<dbReference type="Pfam" id="PF09687">
    <property type="entry name" value="PRESAN"/>
    <property type="match status" value="1"/>
</dbReference>
<dbReference type="Gene3D" id="6.10.280.180">
    <property type="entry name" value="Plasmodium RESA, N-terminal helical domain"/>
    <property type="match status" value="1"/>
</dbReference>
<protein>
    <submittedName>
        <fullName evidence="4">RAD protein</fullName>
    </submittedName>
</protein>
<feature type="domain" description="Plasmodium RESA N-terminal" evidence="3">
    <location>
        <begin position="191"/>
        <end position="316"/>
    </location>
</feature>
<gene>
    <name evidence="4" type="primary">PocGH01_05022100</name>
    <name evidence="4" type="ORF">POCGH01_05022100</name>
</gene>
<keyword evidence="5" id="KW-1185">Reference proteome</keyword>
<evidence type="ECO:0000313" key="4">
    <source>
        <dbReference type="EMBL" id="SCA48624.1"/>
    </source>
</evidence>
<evidence type="ECO:0000256" key="1">
    <source>
        <dbReference type="SAM" id="MobiDB-lite"/>
    </source>
</evidence>
<dbReference type="VEuPathDB" id="PlasmoDB:POWCR01_050022800"/>
<dbReference type="InterPro" id="IPR019111">
    <property type="entry name" value="PRESA_N"/>
</dbReference>
<evidence type="ECO:0000256" key="2">
    <source>
        <dbReference type="SAM" id="SignalP"/>
    </source>
</evidence>
<evidence type="ECO:0000259" key="3">
    <source>
        <dbReference type="Pfam" id="PF09687"/>
    </source>
</evidence>
<organism evidence="4 5">
    <name type="scientific">Plasmodium ovale</name>
    <name type="common">malaria parasite P. ovale</name>
    <dbReference type="NCBI Taxonomy" id="36330"/>
    <lineage>
        <taxon>Eukaryota</taxon>
        <taxon>Sar</taxon>
        <taxon>Alveolata</taxon>
        <taxon>Apicomplexa</taxon>
        <taxon>Aconoidasida</taxon>
        <taxon>Haemosporida</taxon>
        <taxon>Plasmodiidae</taxon>
        <taxon>Plasmodium</taxon>
        <taxon>Plasmodium (Plasmodium)</taxon>
    </lineage>
</organism>
<accession>A0A1D3KXN8</accession>
<dbReference type="VEuPathDB" id="PlasmoDB:PocGH01_05022100"/>
<feature type="chain" id="PRO_5008917191" evidence="2">
    <location>
        <begin position="33"/>
        <end position="336"/>
    </location>
</feature>